<dbReference type="EMBL" id="CP036261">
    <property type="protein sequence ID" value="QDS87314.1"/>
    <property type="molecule type" value="Genomic_DNA"/>
</dbReference>
<accession>A0A517LXF6</accession>
<feature type="region of interest" description="Disordered" evidence="1">
    <location>
        <begin position="1"/>
        <end position="47"/>
    </location>
</feature>
<dbReference type="Proteomes" id="UP000319557">
    <property type="component" value="Chromosome"/>
</dbReference>
<protein>
    <submittedName>
        <fullName evidence="2">Uncharacterized protein</fullName>
    </submittedName>
</protein>
<gene>
    <name evidence="2" type="ORF">EC9_14920</name>
</gene>
<dbReference type="AlphaFoldDB" id="A0A517LXF6"/>
<reference evidence="2 3" key="1">
    <citation type="submission" date="2019-02" db="EMBL/GenBank/DDBJ databases">
        <title>Deep-cultivation of Planctomycetes and their phenomic and genomic characterization uncovers novel biology.</title>
        <authorList>
            <person name="Wiegand S."/>
            <person name="Jogler M."/>
            <person name="Boedeker C."/>
            <person name="Pinto D."/>
            <person name="Vollmers J."/>
            <person name="Rivas-Marin E."/>
            <person name="Kohn T."/>
            <person name="Peeters S.H."/>
            <person name="Heuer A."/>
            <person name="Rast P."/>
            <person name="Oberbeckmann S."/>
            <person name="Bunk B."/>
            <person name="Jeske O."/>
            <person name="Meyerdierks A."/>
            <person name="Storesund J.E."/>
            <person name="Kallscheuer N."/>
            <person name="Luecker S."/>
            <person name="Lage O.M."/>
            <person name="Pohl T."/>
            <person name="Merkel B.J."/>
            <person name="Hornburger P."/>
            <person name="Mueller R.-W."/>
            <person name="Bruemmer F."/>
            <person name="Labrenz M."/>
            <person name="Spormann A.M."/>
            <person name="Op den Camp H."/>
            <person name="Overmann J."/>
            <person name="Amann R."/>
            <person name="Jetten M.S.M."/>
            <person name="Mascher T."/>
            <person name="Medema M.H."/>
            <person name="Devos D.P."/>
            <person name="Kaster A.-K."/>
            <person name="Ovreas L."/>
            <person name="Rohde M."/>
            <person name="Galperin M.Y."/>
            <person name="Jogler C."/>
        </authorList>
    </citation>
    <scope>NUCLEOTIDE SEQUENCE [LARGE SCALE GENOMIC DNA]</scope>
    <source>
        <strain evidence="2 3">EC9</strain>
    </source>
</reference>
<keyword evidence="3" id="KW-1185">Reference proteome</keyword>
<sequence>MGSRPEQRPLGDSHRVDNPHPEFRMARPPTAGKPQADGDNDDRLPHPLEALLPNHLHELIGKLQAWSDVLDRREAELNSRVALFEHRQRTYRMREQSQSFVLEEQERSLQRQHQALRDDLRRLAVGNIQVPM</sequence>
<dbReference type="KEGG" id="ruv:EC9_14920"/>
<evidence type="ECO:0000313" key="2">
    <source>
        <dbReference type="EMBL" id="QDS87314.1"/>
    </source>
</evidence>
<evidence type="ECO:0000256" key="1">
    <source>
        <dbReference type="SAM" id="MobiDB-lite"/>
    </source>
</evidence>
<proteinExistence type="predicted"/>
<evidence type="ECO:0000313" key="3">
    <source>
        <dbReference type="Proteomes" id="UP000319557"/>
    </source>
</evidence>
<feature type="compositionally biased region" description="Basic and acidic residues" evidence="1">
    <location>
        <begin position="1"/>
        <end position="25"/>
    </location>
</feature>
<name>A0A517LXF6_9BACT</name>
<organism evidence="2 3">
    <name type="scientific">Rosistilla ulvae</name>
    <dbReference type="NCBI Taxonomy" id="1930277"/>
    <lineage>
        <taxon>Bacteria</taxon>
        <taxon>Pseudomonadati</taxon>
        <taxon>Planctomycetota</taxon>
        <taxon>Planctomycetia</taxon>
        <taxon>Pirellulales</taxon>
        <taxon>Pirellulaceae</taxon>
        <taxon>Rosistilla</taxon>
    </lineage>
</organism>